<evidence type="ECO:0000313" key="1">
    <source>
        <dbReference type="EMBL" id="OZI50198.1"/>
    </source>
</evidence>
<organism evidence="1 2">
    <name type="scientific">Bordetella genomosp. 5</name>
    <dbReference type="NCBI Taxonomy" id="1395608"/>
    <lineage>
        <taxon>Bacteria</taxon>
        <taxon>Pseudomonadati</taxon>
        <taxon>Pseudomonadota</taxon>
        <taxon>Betaproteobacteria</taxon>
        <taxon>Burkholderiales</taxon>
        <taxon>Alcaligenaceae</taxon>
        <taxon>Bordetella</taxon>
    </lineage>
</organism>
<gene>
    <name evidence="1" type="ORF">CAL25_12795</name>
</gene>
<comment type="caution">
    <text evidence="1">The sequence shown here is derived from an EMBL/GenBank/DDBJ whole genome shotgun (WGS) entry which is preliminary data.</text>
</comment>
<dbReference type="SUPFAM" id="SSF54523">
    <property type="entry name" value="Pili subunits"/>
    <property type="match status" value="1"/>
</dbReference>
<accession>A0A261TKI6</accession>
<dbReference type="AlphaFoldDB" id="A0A261TKI6"/>
<dbReference type="Proteomes" id="UP000216913">
    <property type="component" value="Unassembled WGS sequence"/>
</dbReference>
<dbReference type="EMBL" id="NEVP01000007">
    <property type="protein sequence ID" value="OZI50198.1"/>
    <property type="molecule type" value="Genomic_DNA"/>
</dbReference>
<proteinExistence type="predicted"/>
<evidence type="ECO:0008006" key="3">
    <source>
        <dbReference type="Google" id="ProtNLM"/>
    </source>
</evidence>
<dbReference type="InterPro" id="IPR045584">
    <property type="entry name" value="Pilin-like"/>
</dbReference>
<protein>
    <recommendedName>
        <fullName evidence="3">Prepilin-type cleavage/methylation domain-containing protein</fullName>
    </recommendedName>
</protein>
<dbReference type="Gene3D" id="3.30.1690.10">
    <property type="entry name" value="TcpA-like pilin"/>
    <property type="match status" value="1"/>
</dbReference>
<keyword evidence="2" id="KW-1185">Reference proteome</keyword>
<evidence type="ECO:0000313" key="2">
    <source>
        <dbReference type="Proteomes" id="UP000216913"/>
    </source>
</evidence>
<sequence length="185" mass="19337">MSLVEISIVASILLLVAVFGIPAVRGYVIEFRVPRVGEEVHRFVARMQGQAWSNDALPYTNMGNATLARAFEGSSIVITEGADGAAPTLRHGLGQTGRITAVPAAAAGGVVGSAYRLAFDAVHDAACPGLAAVLQQAASVVTLQGRGAAVTVKDDTRNPPLPYDGLQALAECARGESNRFEFTFR</sequence>
<reference evidence="1 2" key="1">
    <citation type="submission" date="2017-05" db="EMBL/GenBank/DDBJ databases">
        <title>Complete and WGS of Bordetella genogroups.</title>
        <authorList>
            <person name="Spilker T."/>
            <person name="LiPuma J."/>
        </authorList>
    </citation>
    <scope>NUCLEOTIDE SEQUENCE [LARGE SCALE GENOMIC DNA]</scope>
    <source>
        <strain evidence="1 2">AU10456</strain>
    </source>
</reference>
<name>A0A261TKI6_9BORD</name>